<gene>
    <name evidence="1" type="ORF">IAB26_01400</name>
</gene>
<organism evidence="1 2">
    <name type="scientific">Candidatus Limivivens merdigallinarum</name>
    <dbReference type="NCBI Taxonomy" id="2840859"/>
    <lineage>
        <taxon>Bacteria</taxon>
        <taxon>Bacillati</taxon>
        <taxon>Bacillota</taxon>
        <taxon>Clostridia</taxon>
        <taxon>Lachnospirales</taxon>
        <taxon>Lachnospiraceae</taxon>
        <taxon>Lachnospiraceae incertae sedis</taxon>
        <taxon>Candidatus Limivivens</taxon>
    </lineage>
</organism>
<comment type="caution">
    <text evidence="1">The sequence shown here is derived from an EMBL/GenBank/DDBJ whole genome shotgun (WGS) entry which is preliminary data.</text>
</comment>
<evidence type="ECO:0000313" key="1">
    <source>
        <dbReference type="EMBL" id="HIQ95196.1"/>
    </source>
</evidence>
<dbReference type="EMBL" id="DVFT01000019">
    <property type="protein sequence ID" value="HIQ95196.1"/>
    <property type="molecule type" value="Genomic_DNA"/>
</dbReference>
<reference evidence="1" key="2">
    <citation type="journal article" date="2021" name="PeerJ">
        <title>Extensive microbial diversity within the chicken gut microbiome revealed by metagenomics and culture.</title>
        <authorList>
            <person name="Gilroy R."/>
            <person name="Ravi A."/>
            <person name="Getino M."/>
            <person name="Pursley I."/>
            <person name="Horton D.L."/>
            <person name="Alikhan N.F."/>
            <person name="Baker D."/>
            <person name="Gharbi K."/>
            <person name="Hall N."/>
            <person name="Watson M."/>
            <person name="Adriaenssens E.M."/>
            <person name="Foster-Nyarko E."/>
            <person name="Jarju S."/>
            <person name="Secka A."/>
            <person name="Antonio M."/>
            <person name="Oren A."/>
            <person name="Chaudhuri R.R."/>
            <person name="La Ragione R."/>
            <person name="Hildebrand F."/>
            <person name="Pallen M.J."/>
        </authorList>
    </citation>
    <scope>NUCLEOTIDE SEQUENCE</scope>
    <source>
        <strain evidence="1">ChiSjej3B21-11622</strain>
    </source>
</reference>
<evidence type="ECO:0000313" key="2">
    <source>
        <dbReference type="Proteomes" id="UP000886886"/>
    </source>
</evidence>
<sequence>MYKREYLEVFLEKQSQLFDEPVAETPGEAEAFLSDCMAQVVDSVKEVRDYLEESGMDVSGVAEDELLEIAEVFPLPDGKILIVEG</sequence>
<protein>
    <submittedName>
        <fullName evidence="1">Glyoxalase</fullName>
    </submittedName>
</protein>
<dbReference type="AlphaFoldDB" id="A0A9D1CZ96"/>
<proteinExistence type="predicted"/>
<name>A0A9D1CZ96_9FIRM</name>
<accession>A0A9D1CZ96</accession>
<reference evidence="1" key="1">
    <citation type="submission" date="2020-10" db="EMBL/GenBank/DDBJ databases">
        <authorList>
            <person name="Gilroy R."/>
        </authorList>
    </citation>
    <scope>NUCLEOTIDE SEQUENCE</scope>
    <source>
        <strain evidence="1">ChiSjej3B21-11622</strain>
    </source>
</reference>
<dbReference type="Proteomes" id="UP000886886">
    <property type="component" value="Unassembled WGS sequence"/>
</dbReference>